<dbReference type="AlphaFoldDB" id="A0A1I8AFU0"/>
<accession>A0A1I8AFU0</accession>
<feature type="transmembrane region" description="Helical" evidence="1">
    <location>
        <begin position="63"/>
        <end position="90"/>
    </location>
</feature>
<name>A0A1I8AFU0_9BILA</name>
<organism evidence="2 3">
    <name type="scientific">Steinernema glaseri</name>
    <dbReference type="NCBI Taxonomy" id="37863"/>
    <lineage>
        <taxon>Eukaryota</taxon>
        <taxon>Metazoa</taxon>
        <taxon>Ecdysozoa</taxon>
        <taxon>Nematoda</taxon>
        <taxon>Chromadorea</taxon>
        <taxon>Rhabditida</taxon>
        <taxon>Tylenchina</taxon>
        <taxon>Panagrolaimomorpha</taxon>
        <taxon>Strongyloidoidea</taxon>
        <taxon>Steinernematidae</taxon>
        <taxon>Steinernema</taxon>
    </lineage>
</organism>
<evidence type="ECO:0000256" key="1">
    <source>
        <dbReference type="SAM" id="Phobius"/>
    </source>
</evidence>
<sequence length="93" mass="10362">MDIEQLAKRDAHLPPMPSWNCSTEFDNIQLTASRPSNVPEPPPVFEEPFSIELKPSLARGNSLCFYTACAWLWCLTCSSAIAVIAINAYFLVD</sequence>
<evidence type="ECO:0000313" key="3">
    <source>
        <dbReference type="WBParaSite" id="L893_g5181.t1"/>
    </source>
</evidence>
<keyword evidence="1" id="KW-0472">Membrane</keyword>
<proteinExistence type="predicted"/>
<reference evidence="3" key="1">
    <citation type="submission" date="2016-11" db="UniProtKB">
        <authorList>
            <consortium name="WormBaseParasite"/>
        </authorList>
    </citation>
    <scope>IDENTIFICATION</scope>
</reference>
<keyword evidence="1" id="KW-0812">Transmembrane</keyword>
<keyword evidence="2" id="KW-1185">Reference proteome</keyword>
<evidence type="ECO:0000313" key="2">
    <source>
        <dbReference type="Proteomes" id="UP000095287"/>
    </source>
</evidence>
<keyword evidence="1" id="KW-1133">Transmembrane helix</keyword>
<dbReference type="WBParaSite" id="L893_g5181.t1">
    <property type="protein sequence ID" value="L893_g5181.t1"/>
    <property type="gene ID" value="L893_g5181"/>
</dbReference>
<dbReference type="Proteomes" id="UP000095287">
    <property type="component" value="Unplaced"/>
</dbReference>
<protein>
    <submittedName>
        <fullName evidence="3">Uncharacterized protein</fullName>
    </submittedName>
</protein>